<evidence type="ECO:0000313" key="6">
    <source>
        <dbReference type="EMBL" id="WCT11673.1"/>
    </source>
</evidence>
<dbReference type="PANTHER" id="PTHR42852">
    <property type="entry name" value="THIOL:DISULFIDE INTERCHANGE PROTEIN DSBE"/>
    <property type="match status" value="1"/>
</dbReference>
<evidence type="ECO:0000256" key="3">
    <source>
        <dbReference type="ARBA" id="ARBA00023284"/>
    </source>
</evidence>
<dbReference type="Pfam" id="PF08534">
    <property type="entry name" value="Redoxin"/>
    <property type="match status" value="1"/>
</dbReference>
<protein>
    <submittedName>
        <fullName evidence="6">TlpA disulfide reductase family protein</fullName>
    </submittedName>
</protein>
<dbReference type="InterPro" id="IPR017937">
    <property type="entry name" value="Thioredoxin_CS"/>
</dbReference>
<dbReference type="EMBL" id="CP117167">
    <property type="protein sequence ID" value="WCT11673.1"/>
    <property type="molecule type" value="Genomic_DNA"/>
</dbReference>
<accession>A0ABY7T5Z0</accession>
<dbReference type="PROSITE" id="PS51352">
    <property type="entry name" value="THIOREDOXIN_2"/>
    <property type="match status" value="1"/>
</dbReference>
<dbReference type="InterPro" id="IPR013766">
    <property type="entry name" value="Thioredoxin_domain"/>
</dbReference>
<dbReference type="SUPFAM" id="SSF52833">
    <property type="entry name" value="Thioredoxin-like"/>
    <property type="match status" value="1"/>
</dbReference>
<dbReference type="CDD" id="cd02966">
    <property type="entry name" value="TlpA_like_family"/>
    <property type="match status" value="1"/>
</dbReference>
<organism evidence="6 7">
    <name type="scientific">Mucilaginibacter jinjuensis</name>
    <dbReference type="NCBI Taxonomy" id="1176721"/>
    <lineage>
        <taxon>Bacteria</taxon>
        <taxon>Pseudomonadati</taxon>
        <taxon>Bacteroidota</taxon>
        <taxon>Sphingobacteriia</taxon>
        <taxon>Sphingobacteriales</taxon>
        <taxon>Sphingobacteriaceae</taxon>
        <taxon>Mucilaginibacter</taxon>
    </lineage>
</organism>
<evidence type="ECO:0000256" key="1">
    <source>
        <dbReference type="ARBA" id="ARBA00004196"/>
    </source>
</evidence>
<dbReference type="InterPro" id="IPR050553">
    <property type="entry name" value="Thioredoxin_ResA/DsbE_sf"/>
</dbReference>
<dbReference type="PANTHER" id="PTHR42852:SF17">
    <property type="entry name" value="THIOREDOXIN-LIKE PROTEIN HI_1115"/>
    <property type="match status" value="1"/>
</dbReference>
<dbReference type="InterPro" id="IPR036249">
    <property type="entry name" value="Thioredoxin-like_sf"/>
</dbReference>
<keyword evidence="7" id="KW-1185">Reference proteome</keyword>
<dbReference type="RefSeq" id="WP_273629862.1">
    <property type="nucleotide sequence ID" value="NZ_CP117167.1"/>
</dbReference>
<comment type="subcellular location">
    <subcellularLocation>
        <location evidence="1">Cell envelope</location>
    </subcellularLocation>
</comment>
<evidence type="ECO:0000256" key="4">
    <source>
        <dbReference type="SAM" id="SignalP"/>
    </source>
</evidence>
<feature type="chain" id="PRO_5045426421" evidence="4">
    <location>
        <begin position="21"/>
        <end position="254"/>
    </location>
</feature>
<sequence>MKKLTLLLSILFCCLLDVNAQEISPNTSDPSLTKRKALGPEAIVKDSSGMVYPYIAWTKLMASGEYMLKSTGPRTDSTVYFLVKRSRREKDASMARIPKPEESKQFVSGTSFSPFKEKDMNGEKLDLRKMPGKVLVLNFWFIGCPPCRAEIPELTEMANKYKNNPDVVFIAVALDESYDLKDFLKDHPLSYHVIDNGRYIAQRYGVHLYPTNVVIDRDSKVAYSSEGGHRNNIYWMEKTIDAALASAQKTTAAQ</sequence>
<proteinExistence type="predicted"/>
<keyword evidence="4" id="KW-0732">Signal</keyword>
<evidence type="ECO:0000259" key="5">
    <source>
        <dbReference type="PROSITE" id="PS51352"/>
    </source>
</evidence>
<dbReference type="Proteomes" id="UP001216139">
    <property type="component" value="Chromosome"/>
</dbReference>
<keyword evidence="2" id="KW-0201">Cytochrome c-type biogenesis</keyword>
<dbReference type="Gene3D" id="3.40.30.10">
    <property type="entry name" value="Glutaredoxin"/>
    <property type="match status" value="1"/>
</dbReference>
<evidence type="ECO:0000313" key="7">
    <source>
        <dbReference type="Proteomes" id="UP001216139"/>
    </source>
</evidence>
<keyword evidence="3" id="KW-0676">Redox-active center</keyword>
<reference evidence="6 7" key="1">
    <citation type="submission" date="2023-02" db="EMBL/GenBank/DDBJ databases">
        <title>Genome sequence of Mucilaginibacter jinjuensis strain KACC 16571.</title>
        <authorList>
            <person name="Kim S."/>
            <person name="Heo J."/>
            <person name="Kwon S.-W."/>
        </authorList>
    </citation>
    <scope>NUCLEOTIDE SEQUENCE [LARGE SCALE GENOMIC DNA]</scope>
    <source>
        <strain evidence="6 7">KACC 16571</strain>
    </source>
</reference>
<evidence type="ECO:0000256" key="2">
    <source>
        <dbReference type="ARBA" id="ARBA00022748"/>
    </source>
</evidence>
<dbReference type="InterPro" id="IPR013740">
    <property type="entry name" value="Redoxin"/>
</dbReference>
<feature type="domain" description="Thioredoxin" evidence="5">
    <location>
        <begin position="106"/>
        <end position="245"/>
    </location>
</feature>
<gene>
    <name evidence="6" type="ORF">PQO05_23365</name>
</gene>
<name>A0ABY7T5Z0_9SPHI</name>
<feature type="signal peptide" evidence="4">
    <location>
        <begin position="1"/>
        <end position="20"/>
    </location>
</feature>
<dbReference type="PROSITE" id="PS00194">
    <property type="entry name" value="THIOREDOXIN_1"/>
    <property type="match status" value="1"/>
</dbReference>